<accession>A0ACB5QL42</accession>
<sequence>MVSIWHPVSSFAPYLESPLRAGFCIALFPEKSTDSIATPKPDIDIVRARLKAAQDHAAGERNDRD</sequence>
<organism evidence="1 2">
    <name type="scientific">Caballeronia novacaledonica</name>
    <dbReference type="NCBI Taxonomy" id="1544861"/>
    <lineage>
        <taxon>Bacteria</taxon>
        <taxon>Pseudomonadati</taxon>
        <taxon>Pseudomonadota</taxon>
        <taxon>Betaproteobacteria</taxon>
        <taxon>Burkholderiales</taxon>
        <taxon>Burkholderiaceae</taxon>
        <taxon>Caballeronia</taxon>
    </lineage>
</organism>
<dbReference type="EMBL" id="BPUR01000001">
    <property type="protein sequence ID" value="GJH15394.1"/>
    <property type="molecule type" value="Genomic_DNA"/>
</dbReference>
<keyword evidence="2" id="KW-1185">Reference proteome</keyword>
<comment type="caution">
    <text evidence="1">The sequence shown here is derived from an EMBL/GenBank/DDBJ whole genome shotgun (WGS) entry which is preliminary data.</text>
</comment>
<protein>
    <submittedName>
        <fullName evidence="1">Uncharacterized protein</fullName>
    </submittedName>
</protein>
<evidence type="ECO:0000313" key="1">
    <source>
        <dbReference type="EMBL" id="GJH15394.1"/>
    </source>
</evidence>
<evidence type="ECO:0000313" key="2">
    <source>
        <dbReference type="Proteomes" id="UP001055013"/>
    </source>
</evidence>
<reference evidence="1" key="1">
    <citation type="submission" date="2021-09" db="EMBL/GenBank/DDBJ databases">
        <title>Isolation and characterization of 3-chlorobenzoate degrading bacteria from soils in Shizuoka.</title>
        <authorList>
            <person name="Ifat A."/>
            <person name="Ogawa N."/>
            <person name="Kimbara K."/>
            <person name="Moriuchi R."/>
            <person name="Dohra H."/>
            <person name="Shintani M."/>
        </authorList>
    </citation>
    <scope>NUCLEOTIDE SEQUENCE</scope>
    <source>
        <strain evidence="1">19CS2-2</strain>
    </source>
</reference>
<dbReference type="Proteomes" id="UP001055013">
    <property type="component" value="Unassembled WGS sequence"/>
</dbReference>
<name>A0ACB5QL42_9BURK</name>
<gene>
    <name evidence="1" type="ORF">CBA19CS22_02650</name>
</gene>
<proteinExistence type="predicted"/>